<dbReference type="Gene3D" id="3.20.20.190">
    <property type="entry name" value="Phosphatidylinositol (PI) phosphodiesterase"/>
    <property type="match status" value="1"/>
</dbReference>
<feature type="domain" description="Phosphatidylinositol-specific phospholipase C X" evidence="2">
    <location>
        <begin position="359"/>
        <end position="515"/>
    </location>
</feature>
<accession>A0AAN6YEF8</accession>
<dbReference type="PROSITE" id="PS50007">
    <property type="entry name" value="PIPLC_X_DOMAIN"/>
    <property type="match status" value="1"/>
</dbReference>
<keyword evidence="4" id="KW-1185">Reference proteome</keyword>
<reference evidence="3" key="2">
    <citation type="submission" date="2023-05" db="EMBL/GenBank/DDBJ databases">
        <authorList>
            <consortium name="Lawrence Berkeley National Laboratory"/>
            <person name="Steindorff A."/>
            <person name="Hensen N."/>
            <person name="Bonometti L."/>
            <person name="Westerberg I."/>
            <person name="Brannstrom I.O."/>
            <person name="Guillou S."/>
            <person name="Cros-Aarteil S."/>
            <person name="Calhoun S."/>
            <person name="Haridas S."/>
            <person name="Kuo A."/>
            <person name="Mondo S."/>
            <person name="Pangilinan J."/>
            <person name="Riley R."/>
            <person name="Labutti K."/>
            <person name="Andreopoulos B."/>
            <person name="Lipzen A."/>
            <person name="Chen C."/>
            <person name="Yanf M."/>
            <person name="Daum C."/>
            <person name="Ng V."/>
            <person name="Clum A."/>
            <person name="Ohm R."/>
            <person name="Martin F."/>
            <person name="Silar P."/>
            <person name="Natvig D."/>
            <person name="Lalanne C."/>
            <person name="Gautier V."/>
            <person name="Ament-Velasquez S.L."/>
            <person name="Kruys A."/>
            <person name="Hutchinson M.I."/>
            <person name="Powell A.J."/>
            <person name="Barry K."/>
            <person name="Miller A.N."/>
            <person name="Grigoriev I.V."/>
            <person name="Debuchy R."/>
            <person name="Gladieux P."/>
            <person name="Thoren M.H."/>
            <person name="Johannesson H."/>
        </authorList>
    </citation>
    <scope>NUCLEOTIDE SEQUENCE</scope>
    <source>
        <strain evidence="3">PSN293</strain>
    </source>
</reference>
<evidence type="ECO:0000259" key="2">
    <source>
        <dbReference type="SMART" id="SM00148"/>
    </source>
</evidence>
<dbReference type="SUPFAM" id="SSF51695">
    <property type="entry name" value="PLC-like phosphodiesterases"/>
    <property type="match status" value="1"/>
</dbReference>
<dbReference type="EMBL" id="MU858057">
    <property type="protein sequence ID" value="KAK4217788.1"/>
    <property type="molecule type" value="Genomic_DNA"/>
</dbReference>
<dbReference type="PANTHER" id="PTHR13593:SF148">
    <property type="entry name" value="PHOSPHATIDYLINOSITOL-SPECIFIC PHOSPHOLIPASE C X DOMAIN-CONTAINING PROTEIN"/>
    <property type="match status" value="1"/>
</dbReference>
<dbReference type="SUPFAM" id="SSF89372">
    <property type="entry name" value="Fucose-specific lectin"/>
    <property type="match status" value="1"/>
</dbReference>
<feature type="region of interest" description="Disordered" evidence="1">
    <location>
        <begin position="664"/>
        <end position="685"/>
    </location>
</feature>
<protein>
    <submittedName>
        <fullName evidence="3">Phosphatidylinositol-specific phospholipase</fullName>
    </submittedName>
</protein>
<gene>
    <name evidence="3" type="ORF">QBC37DRAFT_479427</name>
</gene>
<dbReference type="InterPro" id="IPR051057">
    <property type="entry name" value="PI-PLC_domain"/>
</dbReference>
<dbReference type="AlphaFoldDB" id="A0AAN6YEF8"/>
<name>A0AAN6YEF8_9PEZI</name>
<feature type="compositionally biased region" description="Acidic residues" evidence="1">
    <location>
        <begin position="665"/>
        <end position="679"/>
    </location>
</feature>
<dbReference type="InterPro" id="IPR000909">
    <property type="entry name" value="PLipase_C_PInositol-sp_X_dom"/>
</dbReference>
<dbReference type="SMART" id="SM00148">
    <property type="entry name" value="PLCXc"/>
    <property type="match status" value="1"/>
</dbReference>
<dbReference type="Pfam" id="PF00388">
    <property type="entry name" value="PI-PLC-X"/>
    <property type="match status" value="1"/>
</dbReference>
<dbReference type="Proteomes" id="UP001301769">
    <property type="component" value="Unassembled WGS sequence"/>
</dbReference>
<evidence type="ECO:0000313" key="3">
    <source>
        <dbReference type="EMBL" id="KAK4217788.1"/>
    </source>
</evidence>
<reference evidence="3" key="1">
    <citation type="journal article" date="2023" name="Mol. Phylogenet. Evol.">
        <title>Genome-scale phylogeny and comparative genomics of the fungal order Sordariales.</title>
        <authorList>
            <person name="Hensen N."/>
            <person name="Bonometti L."/>
            <person name="Westerberg I."/>
            <person name="Brannstrom I.O."/>
            <person name="Guillou S."/>
            <person name="Cros-Aarteil S."/>
            <person name="Calhoun S."/>
            <person name="Haridas S."/>
            <person name="Kuo A."/>
            <person name="Mondo S."/>
            <person name="Pangilinan J."/>
            <person name="Riley R."/>
            <person name="LaButti K."/>
            <person name="Andreopoulos B."/>
            <person name="Lipzen A."/>
            <person name="Chen C."/>
            <person name="Yan M."/>
            <person name="Daum C."/>
            <person name="Ng V."/>
            <person name="Clum A."/>
            <person name="Steindorff A."/>
            <person name="Ohm R.A."/>
            <person name="Martin F."/>
            <person name="Silar P."/>
            <person name="Natvig D.O."/>
            <person name="Lalanne C."/>
            <person name="Gautier V."/>
            <person name="Ament-Velasquez S.L."/>
            <person name="Kruys A."/>
            <person name="Hutchinson M.I."/>
            <person name="Powell A.J."/>
            <person name="Barry K."/>
            <person name="Miller A.N."/>
            <person name="Grigoriev I.V."/>
            <person name="Debuchy R."/>
            <person name="Gladieux P."/>
            <person name="Hiltunen Thoren M."/>
            <person name="Johannesson H."/>
        </authorList>
    </citation>
    <scope>NUCLEOTIDE SEQUENCE</scope>
    <source>
        <strain evidence="3">PSN293</strain>
    </source>
</reference>
<sequence>MHLNTSAGPSWHICINYHDSEPPRNMSWEPHGLSKSGFIQASHHGQSRTMPAVVAHRGRLWCMWSDLAGDIWYTCTSEEKETEFLPRKPLGERGFPLMAALDGYLHAIVALDSGHTAHFVLDDDNSSRWVGLSPVFQATSLPGVIPIQPSSKSCPALAVFQHQLFIAFVEDGVLFYTVWVPDVNTTRPSGKWAVPQRVSVPSPQFNGAPALAVINGGLHLFCSAESDSDSNVKCYKYYHRITPWFEVSDVTQGRSARGVSATSYGDSTYLGFIQDGPADRSHGIYLSSYSRKDTSEADTPEPIARQTAADAPQITVLNGRIHCIFNDNTPTRDLRWYSRPILKYDLSSWMGQVPGDTLLSQLTIPGTHDSCARSNIPYVRTQYLSIKQQLALGIRFLDLRLRRHDDGQLYLYHGGVPLGLPGRLSFQAVMDDVWSFLHPDGLPQRPTETVLISIDNDDHSDPQKEYPQVFYRAVESAILATPSYEDGSPRWFLDFSKTPTPTLDQVRGRAVLIRRYCADPSLPPTSCQGLDLSAWVNDSPDFTIVTPTGVRVHLQDKWRFLKRIPLEDLIATKSGYVQKIMTRAMRRPSPPDEDYDDGESEEEVKDWYINFCSAVGDPTNHGEVAQAKTVAVGAKSGWFGGRWIEGMNIVTREYMETRKEKEWLRDDDDDDDDDNDTDDKDTKDMKKALVTVTNRNGSRIRIKQRGETRTRRRRRRWYRLGVVNMDYPELPEENDIVARLIDVNFLNF</sequence>
<comment type="caution">
    <text evidence="3">The sequence shown here is derived from an EMBL/GenBank/DDBJ whole genome shotgun (WGS) entry which is preliminary data.</text>
</comment>
<dbReference type="GO" id="GO:0006629">
    <property type="term" value="P:lipid metabolic process"/>
    <property type="evidence" value="ECO:0007669"/>
    <property type="project" value="InterPro"/>
</dbReference>
<evidence type="ECO:0000256" key="1">
    <source>
        <dbReference type="SAM" id="MobiDB-lite"/>
    </source>
</evidence>
<proteinExistence type="predicted"/>
<dbReference type="PANTHER" id="PTHR13593">
    <property type="match status" value="1"/>
</dbReference>
<evidence type="ECO:0000313" key="4">
    <source>
        <dbReference type="Proteomes" id="UP001301769"/>
    </source>
</evidence>
<dbReference type="GO" id="GO:0008081">
    <property type="term" value="F:phosphoric diester hydrolase activity"/>
    <property type="evidence" value="ECO:0007669"/>
    <property type="project" value="InterPro"/>
</dbReference>
<dbReference type="InterPro" id="IPR017946">
    <property type="entry name" value="PLC-like_Pdiesterase_TIM-brl"/>
</dbReference>
<organism evidence="3 4">
    <name type="scientific">Rhypophila decipiens</name>
    <dbReference type="NCBI Taxonomy" id="261697"/>
    <lineage>
        <taxon>Eukaryota</taxon>
        <taxon>Fungi</taxon>
        <taxon>Dikarya</taxon>
        <taxon>Ascomycota</taxon>
        <taxon>Pezizomycotina</taxon>
        <taxon>Sordariomycetes</taxon>
        <taxon>Sordariomycetidae</taxon>
        <taxon>Sordariales</taxon>
        <taxon>Naviculisporaceae</taxon>
        <taxon>Rhypophila</taxon>
    </lineage>
</organism>